<dbReference type="PROSITE" id="PS50076">
    <property type="entry name" value="DNAJ_2"/>
    <property type="match status" value="1"/>
</dbReference>
<evidence type="ECO:0000256" key="1">
    <source>
        <dbReference type="ARBA" id="ARBA00022705"/>
    </source>
</evidence>
<dbReference type="CDD" id="cd06257">
    <property type="entry name" value="DnaJ"/>
    <property type="match status" value="1"/>
</dbReference>
<name>A0A921I0J0_9FIRM</name>
<dbReference type="InterPro" id="IPR001623">
    <property type="entry name" value="DnaJ_domain"/>
</dbReference>
<gene>
    <name evidence="3" type="ORF">K8V82_01980</name>
</gene>
<dbReference type="SUPFAM" id="SSF46565">
    <property type="entry name" value="Chaperone J-domain"/>
    <property type="match status" value="1"/>
</dbReference>
<reference evidence="3" key="1">
    <citation type="journal article" date="2021" name="PeerJ">
        <title>Extensive microbial diversity within the chicken gut microbiome revealed by metagenomics and culture.</title>
        <authorList>
            <person name="Gilroy R."/>
            <person name="Ravi A."/>
            <person name="Getino M."/>
            <person name="Pursley I."/>
            <person name="Horton D.L."/>
            <person name="Alikhan N.F."/>
            <person name="Baker D."/>
            <person name="Gharbi K."/>
            <person name="Hall N."/>
            <person name="Watson M."/>
            <person name="Adriaenssens E.M."/>
            <person name="Foster-Nyarko E."/>
            <person name="Jarju S."/>
            <person name="Secka A."/>
            <person name="Antonio M."/>
            <person name="Oren A."/>
            <person name="Chaudhuri R.R."/>
            <person name="La Ragione R."/>
            <person name="Hildebrand F."/>
            <person name="Pallen M.J."/>
        </authorList>
    </citation>
    <scope>NUCLEOTIDE SEQUENCE</scope>
    <source>
        <strain evidence="3">ChiSjej5B23-16112</strain>
    </source>
</reference>
<comment type="caution">
    <text evidence="3">The sequence shown here is derived from an EMBL/GenBank/DDBJ whole genome shotgun (WGS) entry which is preliminary data.</text>
</comment>
<dbReference type="Proteomes" id="UP000769156">
    <property type="component" value="Unassembled WGS sequence"/>
</dbReference>
<dbReference type="InterPro" id="IPR036869">
    <property type="entry name" value="J_dom_sf"/>
</dbReference>
<protein>
    <submittedName>
        <fullName evidence="3">J domain-containing protein</fullName>
    </submittedName>
</protein>
<dbReference type="Gene3D" id="1.10.287.110">
    <property type="entry name" value="DnaJ domain"/>
    <property type="match status" value="1"/>
</dbReference>
<sequence length="224" mass="26400">MKDCTYYDLLGVSMDADEKEIADAKNFLVKKMHPDENINSSFDTTSYIQNVLTAYRILSDPDSRRVYDRRIRNPIRRETRAEREREREMKRTGPLSPNFAPYWEAANKLNGLVSESAVLLKPRKFSRQEPDAERLAAMAEEAHPHILVLKDGEIPRRYWFAHAMNWLLFQWSQNRDLPYPLLYSMYDSYLEQCKSALEKKKITSQNALFLNNLDKLIAYRQLQS</sequence>
<dbReference type="RefSeq" id="WP_303182735.1">
    <property type="nucleotide sequence ID" value="NZ_CAUGIN010000024.1"/>
</dbReference>
<reference evidence="3" key="2">
    <citation type="submission" date="2021-09" db="EMBL/GenBank/DDBJ databases">
        <authorList>
            <person name="Gilroy R."/>
        </authorList>
    </citation>
    <scope>NUCLEOTIDE SEQUENCE</scope>
    <source>
        <strain evidence="3">ChiSjej5B23-16112</strain>
    </source>
</reference>
<dbReference type="InterPro" id="IPR052763">
    <property type="entry name" value="DnaJ_C4"/>
</dbReference>
<dbReference type="GO" id="GO:0006260">
    <property type="term" value="P:DNA replication"/>
    <property type="evidence" value="ECO:0007669"/>
    <property type="project" value="UniProtKB-KW"/>
</dbReference>
<evidence type="ECO:0000313" key="3">
    <source>
        <dbReference type="EMBL" id="HJF93542.1"/>
    </source>
</evidence>
<dbReference type="SMART" id="SM00271">
    <property type="entry name" value="DnaJ"/>
    <property type="match status" value="1"/>
</dbReference>
<organism evidence="3 4">
    <name type="scientific">Lachnoclostridium phocaeense</name>
    <dbReference type="NCBI Taxonomy" id="1871021"/>
    <lineage>
        <taxon>Bacteria</taxon>
        <taxon>Bacillati</taxon>
        <taxon>Bacillota</taxon>
        <taxon>Clostridia</taxon>
        <taxon>Lachnospirales</taxon>
        <taxon>Lachnospiraceae</taxon>
    </lineage>
</organism>
<accession>A0A921I0J0</accession>
<dbReference type="PANTHER" id="PTHR44825">
    <property type="match status" value="1"/>
</dbReference>
<evidence type="ECO:0000259" key="2">
    <source>
        <dbReference type="PROSITE" id="PS50076"/>
    </source>
</evidence>
<dbReference type="PRINTS" id="PR00625">
    <property type="entry name" value="JDOMAIN"/>
</dbReference>
<dbReference type="EMBL" id="DYVY01000036">
    <property type="protein sequence ID" value="HJF93542.1"/>
    <property type="molecule type" value="Genomic_DNA"/>
</dbReference>
<dbReference type="PANTHER" id="PTHR44825:SF1">
    <property type="entry name" value="DNAJ HOMOLOG SUBFAMILY C MEMBER 4"/>
    <property type="match status" value="1"/>
</dbReference>
<dbReference type="AlphaFoldDB" id="A0A921I0J0"/>
<feature type="domain" description="J" evidence="2">
    <location>
        <begin position="5"/>
        <end position="71"/>
    </location>
</feature>
<proteinExistence type="predicted"/>
<evidence type="ECO:0000313" key="4">
    <source>
        <dbReference type="Proteomes" id="UP000769156"/>
    </source>
</evidence>
<keyword evidence="1" id="KW-0235">DNA replication</keyword>
<dbReference type="Pfam" id="PF00226">
    <property type="entry name" value="DnaJ"/>
    <property type="match status" value="1"/>
</dbReference>